<reference evidence="2" key="1">
    <citation type="submission" date="2023-10" db="EMBL/GenBank/DDBJ databases">
        <authorList>
            <person name="Chen Y."/>
            <person name="Shah S."/>
            <person name="Dougan E. K."/>
            <person name="Thang M."/>
            <person name="Chan C."/>
        </authorList>
    </citation>
    <scope>NUCLEOTIDE SEQUENCE [LARGE SCALE GENOMIC DNA]</scope>
</reference>
<protein>
    <submittedName>
        <fullName evidence="2">Uncharacterized protein</fullName>
    </submittedName>
</protein>
<sequence>MPFSSGLSKKSGNADAALCRAAPPRLEQGPQKHWQHLPCECRHRCDAARGGRPPPGVRGGVSRSALGAGVGKGRSERRAPEQPTRPRTPATARGEAREEEEEEEEEEEAGTSNERRAGGGERPPFKTRPAKWRRQPPGARLPTKVRAKKPKCPPPPASESGGGKAGKATRMVFQTVCVFQACECRKTPGVSSDRDTPWGRPTGQRDTDGGKPWRPSKKIHAVGSPDQLGGKKRQYRSSSDLR</sequence>
<dbReference type="EMBL" id="CAUYUJ010016863">
    <property type="protein sequence ID" value="CAK0869585.1"/>
    <property type="molecule type" value="Genomic_DNA"/>
</dbReference>
<comment type="caution">
    <text evidence="2">The sequence shown here is derived from an EMBL/GenBank/DDBJ whole genome shotgun (WGS) entry which is preliminary data.</text>
</comment>
<evidence type="ECO:0000313" key="3">
    <source>
        <dbReference type="Proteomes" id="UP001189429"/>
    </source>
</evidence>
<evidence type="ECO:0000256" key="1">
    <source>
        <dbReference type="SAM" id="MobiDB-lite"/>
    </source>
</evidence>
<name>A0ABN9V9R5_9DINO</name>
<evidence type="ECO:0000313" key="2">
    <source>
        <dbReference type="EMBL" id="CAK0869585.1"/>
    </source>
</evidence>
<feature type="compositionally biased region" description="Low complexity" evidence="1">
    <location>
        <begin position="81"/>
        <end position="93"/>
    </location>
</feature>
<feature type="region of interest" description="Disordered" evidence="1">
    <location>
        <begin position="184"/>
        <end position="242"/>
    </location>
</feature>
<proteinExistence type="predicted"/>
<feature type="region of interest" description="Disordered" evidence="1">
    <location>
        <begin position="45"/>
        <end position="167"/>
    </location>
</feature>
<keyword evidence="3" id="KW-1185">Reference proteome</keyword>
<accession>A0ABN9V9R5</accession>
<dbReference type="Proteomes" id="UP001189429">
    <property type="component" value="Unassembled WGS sequence"/>
</dbReference>
<feature type="compositionally biased region" description="Basic and acidic residues" evidence="1">
    <location>
        <begin position="192"/>
        <end position="211"/>
    </location>
</feature>
<organism evidence="2 3">
    <name type="scientific">Prorocentrum cordatum</name>
    <dbReference type="NCBI Taxonomy" id="2364126"/>
    <lineage>
        <taxon>Eukaryota</taxon>
        <taxon>Sar</taxon>
        <taxon>Alveolata</taxon>
        <taxon>Dinophyceae</taxon>
        <taxon>Prorocentrales</taxon>
        <taxon>Prorocentraceae</taxon>
        <taxon>Prorocentrum</taxon>
    </lineage>
</organism>
<gene>
    <name evidence="2" type="ORF">PCOR1329_LOCUS55894</name>
</gene>
<feature type="compositionally biased region" description="Acidic residues" evidence="1">
    <location>
        <begin position="97"/>
        <end position="109"/>
    </location>
</feature>